<evidence type="ECO:0000256" key="1">
    <source>
        <dbReference type="ARBA" id="ARBA00005323"/>
    </source>
</evidence>
<dbReference type="PANTHER" id="PTHR28004:SF2">
    <property type="entry name" value="D-SERINE DEHYDRATASE"/>
    <property type="match status" value="1"/>
</dbReference>
<dbReference type="SMART" id="SM01119">
    <property type="entry name" value="D-ser_dehydrat"/>
    <property type="match status" value="1"/>
</dbReference>
<dbReference type="RefSeq" id="WP_069836771.1">
    <property type="nucleotide sequence ID" value="NZ_MDGQ01000005.1"/>
</dbReference>
<evidence type="ECO:0000259" key="3">
    <source>
        <dbReference type="SMART" id="SM01119"/>
    </source>
</evidence>
<dbReference type="Pfam" id="PF14031">
    <property type="entry name" value="D-ser_dehydrat"/>
    <property type="match status" value="1"/>
</dbReference>
<dbReference type="SUPFAM" id="SSF51419">
    <property type="entry name" value="PLP-binding barrel"/>
    <property type="match status" value="1"/>
</dbReference>
<dbReference type="EMBL" id="MDGQ01000005">
    <property type="protein sequence ID" value="OEK05267.1"/>
    <property type="molecule type" value="Genomic_DNA"/>
</dbReference>
<keyword evidence="5" id="KW-1185">Reference proteome</keyword>
<evidence type="ECO:0000313" key="5">
    <source>
        <dbReference type="Proteomes" id="UP000095552"/>
    </source>
</evidence>
<dbReference type="Gene3D" id="2.40.37.20">
    <property type="entry name" value="D-serine dehydratase-like domain"/>
    <property type="match status" value="1"/>
</dbReference>
<dbReference type="InterPro" id="IPR042208">
    <property type="entry name" value="D-ser_dehydrat-like_sf"/>
</dbReference>
<dbReference type="OrthoDB" id="9788869at2"/>
<evidence type="ECO:0000256" key="2">
    <source>
        <dbReference type="ARBA" id="ARBA00023239"/>
    </source>
</evidence>
<dbReference type="Proteomes" id="UP000095552">
    <property type="component" value="Unassembled WGS sequence"/>
</dbReference>
<dbReference type="InterPro" id="IPR026956">
    <property type="entry name" value="D-ser_dehydrat-like_dom"/>
</dbReference>
<dbReference type="AlphaFoldDB" id="A0A1E5T1U1"/>
<gene>
    <name evidence="4" type="ORF">BFP71_17865</name>
</gene>
<dbReference type="GO" id="GO:0036088">
    <property type="term" value="P:D-serine catabolic process"/>
    <property type="evidence" value="ECO:0007669"/>
    <property type="project" value="TreeGrafter"/>
</dbReference>
<dbReference type="InterPro" id="IPR029066">
    <property type="entry name" value="PLP-binding_barrel"/>
</dbReference>
<organism evidence="4 5">
    <name type="scientific">Roseivirga misakiensis</name>
    <dbReference type="NCBI Taxonomy" id="1563681"/>
    <lineage>
        <taxon>Bacteria</taxon>
        <taxon>Pseudomonadati</taxon>
        <taxon>Bacteroidota</taxon>
        <taxon>Cytophagia</taxon>
        <taxon>Cytophagales</taxon>
        <taxon>Roseivirgaceae</taxon>
        <taxon>Roseivirga</taxon>
    </lineage>
</organism>
<name>A0A1E5T1U1_9BACT</name>
<accession>A0A1E5T1U1</accession>
<feature type="domain" description="D-serine dehydratase-like" evidence="3">
    <location>
        <begin position="251"/>
        <end position="358"/>
    </location>
</feature>
<dbReference type="InterPro" id="IPR001608">
    <property type="entry name" value="Ala_racemase_N"/>
</dbReference>
<dbReference type="GO" id="GO:0008721">
    <property type="term" value="F:D-serine ammonia-lyase activity"/>
    <property type="evidence" value="ECO:0007669"/>
    <property type="project" value="TreeGrafter"/>
</dbReference>
<dbReference type="STRING" id="1563681.BFP71_17865"/>
<sequence length="370" mass="41424">MIDGITRPTLLLDLAKVNSNIEFMLEKAKLTNTMLVPHFKTHQSKEIGEIFREKGIDAAAVSSVEMAEYFVKHGWKDITVAFPFNRLEIQVINSFLTNGVKVKLLATDLDTITFLNQELVETLDIFIEIDAGYGRSGVHAKNTPLVKEMVTAIEQSDKMNLYGLYCHCGDTYHANDTREIEKIWENAMKELAQIKAQIEPTNRPLKIRMGDTPGCSMVQHMEPIDEIGPGNFVFYDLVMNYLNVCKEEDIAVAVACPVIAKYPERNEVLIHGGAVHFSKDHLFDATGQKFFGEMVVFEDNQWSSIIEGAKLTSISQEHGILTVTNELMQVLKIGDVIGILPIHSCLTANLMKSYQTTQGDEIAHMSLGVK</sequence>
<dbReference type="Pfam" id="PF01168">
    <property type="entry name" value="Ala_racemase_N"/>
    <property type="match status" value="1"/>
</dbReference>
<comment type="similarity">
    <text evidence="1">Belongs to the DSD1 family.</text>
</comment>
<keyword evidence="2" id="KW-0456">Lyase</keyword>
<comment type="caution">
    <text evidence="4">The sequence shown here is derived from an EMBL/GenBank/DDBJ whole genome shotgun (WGS) entry which is preliminary data.</text>
</comment>
<protein>
    <recommendedName>
        <fullName evidence="3">D-serine dehydratase-like domain-containing protein</fullName>
    </recommendedName>
</protein>
<proteinExistence type="inferred from homology"/>
<dbReference type="PANTHER" id="PTHR28004">
    <property type="entry name" value="ZGC:162816-RELATED"/>
    <property type="match status" value="1"/>
</dbReference>
<dbReference type="InterPro" id="IPR051466">
    <property type="entry name" value="D-amino_acid_metab_enzyme"/>
</dbReference>
<evidence type="ECO:0000313" key="4">
    <source>
        <dbReference type="EMBL" id="OEK05267.1"/>
    </source>
</evidence>
<reference evidence="4 5" key="1">
    <citation type="submission" date="2016-08" db="EMBL/GenBank/DDBJ databases">
        <title>Draft genome of Fabibacter sp. strain SK-8.</title>
        <authorList>
            <person name="Wong S.-K."/>
            <person name="Hamasaki K."/>
            <person name="Yoshizawa S."/>
        </authorList>
    </citation>
    <scope>NUCLEOTIDE SEQUENCE [LARGE SCALE GENOMIC DNA]</scope>
    <source>
        <strain evidence="4 5">SK-8</strain>
    </source>
</reference>
<dbReference type="Gene3D" id="3.20.20.10">
    <property type="entry name" value="Alanine racemase"/>
    <property type="match status" value="1"/>
</dbReference>